<sequence>GNNNDFNNGFNSRMDDDNKHEVVLHLNLFSKHPPSKNSRGGSSSGSGGISFAQGRNGAVSLDIPLIGGLSPLDVYKAIIAEARKNKSPEYAALSTGTPG</sequence>
<proteinExistence type="predicted"/>
<keyword evidence="3" id="KW-1185">Reference proteome</keyword>
<dbReference type="AlphaFoldDB" id="A0AAV2QBQ7"/>
<dbReference type="Proteomes" id="UP001497623">
    <property type="component" value="Unassembled WGS sequence"/>
</dbReference>
<gene>
    <name evidence="2" type="ORF">MNOR_LOCUS9873</name>
</gene>
<accession>A0AAV2QBQ7</accession>
<feature type="non-terminal residue" evidence="2">
    <location>
        <position position="1"/>
    </location>
</feature>
<comment type="caution">
    <text evidence="2">The sequence shown here is derived from an EMBL/GenBank/DDBJ whole genome shotgun (WGS) entry which is preliminary data.</text>
</comment>
<name>A0AAV2QBQ7_MEGNR</name>
<organism evidence="2 3">
    <name type="scientific">Meganyctiphanes norvegica</name>
    <name type="common">Northern krill</name>
    <name type="synonym">Thysanopoda norvegica</name>
    <dbReference type="NCBI Taxonomy" id="48144"/>
    <lineage>
        <taxon>Eukaryota</taxon>
        <taxon>Metazoa</taxon>
        <taxon>Ecdysozoa</taxon>
        <taxon>Arthropoda</taxon>
        <taxon>Crustacea</taxon>
        <taxon>Multicrustacea</taxon>
        <taxon>Malacostraca</taxon>
        <taxon>Eumalacostraca</taxon>
        <taxon>Eucarida</taxon>
        <taxon>Euphausiacea</taxon>
        <taxon>Euphausiidae</taxon>
        <taxon>Meganyctiphanes</taxon>
    </lineage>
</organism>
<evidence type="ECO:0000313" key="3">
    <source>
        <dbReference type="Proteomes" id="UP001497623"/>
    </source>
</evidence>
<feature type="non-terminal residue" evidence="2">
    <location>
        <position position="99"/>
    </location>
</feature>
<reference evidence="2 3" key="1">
    <citation type="submission" date="2024-05" db="EMBL/GenBank/DDBJ databases">
        <authorList>
            <person name="Wallberg A."/>
        </authorList>
    </citation>
    <scope>NUCLEOTIDE SEQUENCE [LARGE SCALE GENOMIC DNA]</scope>
</reference>
<dbReference type="EMBL" id="CAXKWB010004865">
    <property type="protein sequence ID" value="CAL4075708.1"/>
    <property type="molecule type" value="Genomic_DNA"/>
</dbReference>
<evidence type="ECO:0000256" key="1">
    <source>
        <dbReference type="SAM" id="MobiDB-lite"/>
    </source>
</evidence>
<protein>
    <submittedName>
        <fullName evidence="2">Uncharacterized protein</fullName>
    </submittedName>
</protein>
<evidence type="ECO:0000313" key="2">
    <source>
        <dbReference type="EMBL" id="CAL4075708.1"/>
    </source>
</evidence>
<feature type="region of interest" description="Disordered" evidence="1">
    <location>
        <begin position="29"/>
        <end position="51"/>
    </location>
</feature>